<organism evidence="2">
    <name type="scientific">Salmonella enterica</name>
    <name type="common">Salmonella choleraesuis</name>
    <dbReference type="NCBI Taxonomy" id="28901"/>
    <lineage>
        <taxon>Bacteria</taxon>
        <taxon>Pseudomonadati</taxon>
        <taxon>Pseudomonadota</taxon>
        <taxon>Gammaproteobacteria</taxon>
        <taxon>Enterobacterales</taxon>
        <taxon>Enterobacteriaceae</taxon>
        <taxon>Salmonella</taxon>
    </lineage>
</organism>
<accession>A0A5U2P8B6</accession>
<name>A0A5U2P8B6_SALER</name>
<sequence>MFIESFNGSLRDECLNIHCFLSPEDAQNKLDKWCREYKHCRWPKA</sequence>
<dbReference type="AlphaFoldDB" id="A0A5U2P8B6"/>
<evidence type="ECO:0000259" key="1">
    <source>
        <dbReference type="Pfam" id="PF13683"/>
    </source>
</evidence>
<proteinExistence type="predicted"/>
<dbReference type="EMBL" id="AAGKTT010000016">
    <property type="protein sequence ID" value="EBP1418318.1"/>
    <property type="molecule type" value="Genomic_DNA"/>
</dbReference>
<feature type="domain" description="Integrase catalytic" evidence="1">
    <location>
        <begin position="2"/>
        <end position="41"/>
    </location>
</feature>
<gene>
    <name evidence="2" type="ORF">LZ49_21470</name>
</gene>
<reference evidence="2" key="1">
    <citation type="submission" date="2018-07" db="EMBL/GenBank/DDBJ databases">
        <authorList>
            <consortium name="GenomeTrakr network: Whole genome sequencing for foodborne pathogen traceback"/>
        </authorList>
    </citation>
    <scope>NUCLEOTIDE SEQUENCE</scope>
    <source>
        <strain evidence="2">FDA00004327</strain>
    </source>
</reference>
<dbReference type="PANTHER" id="PTHR47515:SF1">
    <property type="entry name" value="BLR2054 PROTEIN"/>
    <property type="match status" value="1"/>
</dbReference>
<protein>
    <submittedName>
        <fullName evidence="2">Transposase</fullName>
    </submittedName>
</protein>
<dbReference type="InterPro" id="IPR001584">
    <property type="entry name" value="Integrase_cat-core"/>
</dbReference>
<dbReference type="PANTHER" id="PTHR47515">
    <property type="entry name" value="LOW CALCIUM RESPONSE LOCUS PROTEIN T"/>
    <property type="match status" value="1"/>
</dbReference>
<dbReference type="GO" id="GO:0015074">
    <property type="term" value="P:DNA integration"/>
    <property type="evidence" value="ECO:0007669"/>
    <property type="project" value="InterPro"/>
</dbReference>
<comment type="caution">
    <text evidence="2">The sequence shown here is derived from an EMBL/GenBank/DDBJ whole genome shotgun (WGS) entry which is preliminary data.</text>
</comment>
<evidence type="ECO:0000313" key="2">
    <source>
        <dbReference type="EMBL" id="EBP1418318.1"/>
    </source>
</evidence>
<dbReference type="Pfam" id="PF13683">
    <property type="entry name" value="rve_3"/>
    <property type="match status" value="1"/>
</dbReference>